<evidence type="ECO:0000313" key="2">
    <source>
        <dbReference type="EMBL" id="NER16565.1"/>
    </source>
</evidence>
<evidence type="ECO:0000256" key="1">
    <source>
        <dbReference type="SAM" id="SignalP"/>
    </source>
</evidence>
<evidence type="ECO:0008006" key="4">
    <source>
        <dbReference type="Google" id="ProtNLM"/>
    </source>
</evidence>
<feature type="signal peptide" evidence="1">
    <location>
        <begin position="1"/>
        <end position="26"/>
    </location>
</feature>
<reference evidence="2 3" key="1">
    <citation type="submission" date="2020-01" db="EMBL/GenBank/DDBJ databases">
        <title>Spongiivirga citrea KCTC 32990T.</title>
        <authorList>
            <person name="Wang G."/>
        </authorList>
    </citation>
    <scope>NUCLEOTIDE SEQUENCE [LARGE SCALE GENOMIC DNA]</scope>
    <source>
        <strain evidence="2 3">KCTC 32990</strain>
    </source>
</reference>
<name>A0A6M0CFE4_9FLAO</name>
<dbReference type="EMBL" id="JAABOQ010000002">
    <property type="protein sequence ID" value="NER16565.1"/>
    <property type="molecule type" value="Genomic_DNA"/>
</dbReference>
<dbReference type="AlphaFoldDB" id="A0A6M0CFE4"/>
<organism evidence="2 3">
    <name type="scientific">Spongiivirga citrea</name>
    <dbReference type="NCBI Taxonomy" id="1481457"/>
    <lineage>
        <taxon>Bacteria</taxon>
        <taxon>Pseudomonadati</taxon>
        <taxon>Bacteroidota</taxon>
        <taxon>Flavobacteriia</taxon>
        <taxon>Flavobacteriales</taxon>
        <taxon>Flavobacteriaceae</taxon>
        <taxon>Spongiivirga</taxon>
    </lineage>
</organism>
<protein>
    <recommendedName>
        <fullName evidence="4">Secreted protein</fullName>
    </recommendedName>
</protein>
<accession>A0A6M0CFE4</accession>
<feature type="chain" id="PRO_5026749992" description="Secreted protein" evidence="1">
    <location>
        <begin position="27"/>
        <end position="168"/>
    </location>
</feature>
<evidence type="ECO:0000313" key="3">
    <source>
        <dbReference type="Proteomes" id="UP000474296"/>
    </source>
</evidence>
<keyword evidence="3" id="KW-1185">Reference proteome</keyword>
<proteinExistence type="predicted"/>
<keyword evidence="1" id="KW-0732">Signal</keyword>
<sequence length="168" mass="18676">MTLNFKKTRSLLFFIATMLFISITNAQSTQSSVDANTSRASNEVSCEVDSLKQNKATSGCLPSSCRGVKTKFGEAKVISNLRTNLISLKAGMEKSNTIKFDPRAYDIHDIIGTTDDESLQIIIREIKLIEQEVSNKTDVTLATLSLPKNKAKQIAYLDHRITTLKKFL</sequence>
<comment type="caution">
    <text evidence="2">The sequence shown here is derived from an EMBL/GenBank/DDBJ whole genome shotgun (WGS) entry which is preliminary data.</text>
</comment>
<gene>
    <name evidence="2" type="ORF">GWK10_05050</name>
</gene>
<dbReference type="Proteomes" id="UP000474296">
    <property type="component" value="Unassembled WGS sequence"/>
</dbReference>
<dbReference type="RefSeq" id="WP_164029837.1">
    <property type="nucleotide sequence ID" value="NZ_JAABOQ010000002.1"/>
</dbReference>